<comment type="caution">
    <text evidence="1">The sequence shown here is derived from an EMBL/GenBank/DDBJ whole genome shotgun (WGS) entry which is preliminary data.</text>
</comment>
<sequence length="144" mass="16647">MASIIYQEFIKEGVDELLGLEKEQKQARIRDRVRFIRLLKEGTARTQQQAGALVGLKLRQSQLLWKQYRSQGLSSLLENHYKGSWAKLDSNQQARLLQRLDQDDVTTQKQLIQWLEQEMGIHYSQSGLRCCSPASRSSSKRAAR</sequence>
<evidence type="ECO:0000313" key="1">
    <source>
        <dbReference type="EMBL" id="TXK29854.1"/>
    </source>
</evidence>
<evidence type="ECO:0000313" key="2">
    <source>
        <dbReference type="Proteomes" id="UP000321926"/>
    </source>
</evidence>
<organism evidence="1 2">
    <name type="scientific">Pontibacter qinzhouensis</name>
    <dbReference type="NCBI Taxonomy" id="2603253"/>
    <lineage>
        <taxon>Bacteria</taxon>
        <taxon>Pseudomonadati</taxon>
        <taxon>Bacteroidota</taxon>
        <taxon>Cytophagia</taxon>
        <taxon>Cytophagales</taxon>
        <taxon>Hymenobacteraceae</taxon>
        <taxon>Pontibacter</taxon>
    </lineage>
</organism>
<protein>
    <recommendedName>
        <fullName evidence="3">Helix-turn-helix domain-containing protein</fullName>
    </recommendedName>
</protein>
<dbReference type="EMBL" id="VRTY01000105">
    <property type="protein sequence ID" value="TXK29854.1"/>
    <property type="molecule type" value="Genomic_DNA"/>
</dbReference>
<proteinExistence type="predicted"/>
<accession>A0A5C8J3T7</accession>
<keyword evidence="2" id="KW-1185">Reference proteome</keyword>
<dbReference type="SUPFAM" id="SSF46689">
    <property type="entry name" value="Homeodomain-like"/>
    <property type="match status" value="1"/>
</dbReference>
<dbReference type="Proteomes" id="UP000321926">
    <property type="component" value="Unassembled WGS sequence"/>
</dbReference>
<dbReference type="InterPro" id="IPR009057">
    <property type="entry name" value="Homeodomain-like_sf"/>
</dbReference>
<gene>
    <name evidence="1" type="ORF">FVR03_20250</name>
</gene>
<evidence type="ECO:0008006" key="3">
    <source>
        <dbReference type="Google" id="ProtNLM"/>
    </source>
</evidence>
<name>A0A5C8J3T7_9BACT</name>
<dbReference type="OrthoDB" id="961580at2"/>
<reference evidence="1 2" key="1">
    <citation type="submission" date="2019-08" db="EMBL/GenBank/DDBJ databases">
        <authorList>
            <person name="Shi S."/>
        </authorList>
    </citation>
    <scope>NUCLEOTIDE SEQUENCE [LARGE SCALE GENOMIC DNA]</scope>
    <source>
        <strain evidence="1 2">GY10130</strain>
    </source>
</reference>
<dbReference type="AlphaFoldDB" id="A0A5C8J3T7"/>